<feature type="transmembrane region" description="Helical" evidence="1">
    <location>
        <begin position="343"/>
        <end position="362"/>
    </location>
</feature>
<evidence type="ECO:0000256" key="1">
    <source>
        <dbReference type="SAM" id="Phobius"/>
    </source>
</evidence>
<keyword evidence="4" id="KW-1185">Reference proteome</keyword>
<evidence type="ECO:0000259" key="2">
    <source>
        <dbReference type="Pfam" id="PF02698"/>
    </source>
</evidence>
<feature type="transmembrane region" description="Helical" evidence="1">
    <location>
        <begin position="147"/>
        <end position="172"/>
    </location>
</feature>
<keyword evidence="1" id="KW-0472">Membrane</keyword>
<reference evidence="3 4" key="1">
    <citation type="journal article" date="2019" name="Syst. Appl. Microbiol.">
        <title>Oenococcus sicerae sp. nov., isolated from French cider.</title>
        <authorList>
            <person name="Cousin F.J."/>
            <person name="Le Guellec R."/>
            <person name="Chagnot C."/>
            <person name="Goux D."/>
            <person name="Dalmasso M."/>
            <person name="Laplace J.M."/>
            <person name="Cretenet M."/>
        </authorList>
    </citation>
    <scope>NUCLEOTIDE SEQUENCE [LARGE SCALE GENOMIC DNA]</scope>
    <source>
        <strain evidence="3 4">UCMA 15228</strain>
    </source>
</reference>
<dbReference type="PANTHER" id="PTHR30336:SF4">
    <property type="entry name" value="ENVELOPE BIOGENESIS FACTOR ELYC"/>
    <property type="match status" value="1"/>
</dbReference>
<feature type="domain" description="DUF218" evidence="2">
    <location>
        <begin position="185"/>
        <end position="330"/>
    </location>
</feature>
<dbReference type="Gene3D" id="3.40.50.620">
    <property type="entry name" value="HUPs"/>
    <property type="match status" value="1"/>
</dbReference>
<proteinExistence type="predicted"/>
<dbReference type="InterPro" id="IPR003848">
    <property type="entry name" value="DUF218"/>
</dbReference>
<name>A0ABX5QLS3_9LACO</name>
<keyword evidence="1" id="KW-1133">Transmembrane helix</keyword>
<dbReference type="CDD" id="cd06259">
    <property type="entry name" value="YdcF-like"/>
    <property type="match status" value="1"/>
</dbReference>
<evidence type="ECO:0000313" key="4">
    <source>
        <dbReference type="Proteomes" id="UP000286907"/>
    </source>
</evidence>
<dbReference type="InterPro" id="IPR014729">
    <property type="entry name" value="Rossmann-like_a/b/a_fold"/>
</dbReference>
<gene>
    <name evidence="3" type="ORF">DLJ48_04025</name>
</gene>
<dbReference type="Pfam" id="PF02698">
    <property type="entry name" value="DUF218"/>
    <property type="match status" value="1"/>
</dbReference>
<dbReference type="Proteomes" id="UP000286907">
    <property type="component" value="Chromosome"/>
</dbReference>
<keyword evidence="1" id="KW-0812">Transmembrane</keyword>
<evidence type="ECO:0000313" key="3">
    <source>
        <dbReference type="EMBL" id="QAS69745.1"/>
    </source>
</evidence>
<feature type="transmembrane region" description="Helical" evidence="1">
    <location>
        <begin position="14"/>
        <end position="32"/>
    </location>
</feature>
<feature type="transmembrane region" description="Helical" evidence="1">
    <location>
        <begin position="44"/>
        <end position="61"/>
    </location>
</feature>
<dbReference type="EMBL" id="CP029684">
    <property type="protein sequence ID" value="QAS69745.1"/>
    <property type="molecule type" value="Genomic_DNA"/>
</dbReference>
<dbReference type="PANTHER" id="PTHR30336">
    <property type="entry name" value="INNER MEMBRANE PROTEIN, PROBABLE PERMEASE"/>
    <property type="match status" value="1"/>
</dbReference>
<protein>
    <submittedName>
        <fullName evidence="3">YdcF family protein</fullName>
    </submittedName>
</protein>
<sequence>MFINFLIPFTQRSAFPYFALALIFLIIFAYSVRKDYRFLKNGWFLNLAIESFLFGLFIWTRQLNANLFQVTRFVILLLIASVVILAFYSGITLVIWSFKMSKNAKYRSRYRFSTHLVMSMFTVLCLLAFIQLAHINMPKSIAGLVSFVPLFVIYLGFVFADFMTQTILVNLIGYKISLRRKKYAYLIILGAGLLKGDQISENLQNRLQAGLNFVLQHPETKIIVSGGKGSDERISEAQAMKQWLVKKGLLTSRVLMEDLSTNTKENFQKSMKVIRDNKTKGKIDQLQLLFVTNSYHLARANFIALSQQLPINGLPAKTTRNYLASGWFREFAAILLIKKRQHLFVLLLLLINSFIIALFLGLTNA</sequence>
<dbReference type="InterPro" id="IPR051599">
    <property type="entry name" value="Cell_Envelope_Assoc"/>
</dbReference>
<feature type="transmembrane region" description="Helical" evidence="1">
    <location>
        <begin position="73"/>
        <end position="96"/>
    </location>
</feature>
<organism evidence="3 4">
    <name type="scientific">Oenococcus sicerae</name>
    <dbReference type="NCBI Taxonomy" id="2203724"/>
    <lineage>
        <taxon>Bacteria</taxon>
        <taxon>Bacillati</taxon>
        <taxon>Bacillota</taxon>
        <taxon>Bacilli</taxon>
        <taxon>Lactobacillales</taxon>
        <taxon>Lactobacillaceae</taxon>
        <taxon>Oenococcus</taxon>
    </lineage>
</organism>
<accession>A0ABX5QLS3</accession>
<feature type="transmembrane region" description="Helical" evidence="1">
    <location>
        <begin position="116"/>
        <end position="135"/>
    </location>
</feature>